<protein>
    <recommendedName>
        <fullName evidence="3">DUF6534 domain-containing protein</fullName>
    </recommendedName>
</protein>
<dbReference type="Pfam" id="PF20152">
    <property type="entry name" value="DUF6534"/>
    <property type="match status" value="1"/>
</dbReference>
<feature type="region of interest" description="Disordered" evidence="1">
    <location>
        <begin position="147"/>
        <end position="166"/>
    </location>
</feature>
<name>A0A8H5GX01_9AGAR</name>
<dbReference type="EMBL" id="JAACJM010000005">
    <property type="protein sequence ID" value="KAF5372643.1"/>
    <property type="molecule type" value="Genomic_DNA"/>
</dbReference>
<keyword evidence="5" id="KW-1185">Reference proteome</keyword>
<evidence type="ECO:0000259" key="3">
    <source>
        <dbReference type="Pfam" id="PF20152"/>
    </source>
</evidence>
<reference evidence="4 5" key="1">
    <citation type="journal article" date="2020" name="ISME J.">
        <title>Uncovering the hidden diversity of litter-decomposition mechanisms in mushroom-forming fungi.</title>
        <authorList>
            <person name="Floudas D."/>
            <person name="Bentzer J."/>
            <person name="Ahren D."/>
            <person name="Johansson T."/>
            <person name="Persson P."/>
            <person name="Tunlid A."/>
        </authorList>
    </citation>
    <scope>NUCLEOTIDE SEQUENCE [LARGE SCALE GENOMIC DNA]</scope>
    <source>
        <strain evidence="4 5">CBS 291.85</strain>
    </source>
</reference>
<feature type="transmembrane region" description="Helical" evidence="2">
    <location>
        <begin position="72"/>
        <end position="94"/>
    </location>
</feature>
<gene>
    <name evidence="4" type="ORF">D9758_005288</name>
</gene>
<keyword evidence="2" id="KW-0472">Membrane</keyword>
<feature type="compositionally biased region" description="Polar residues" evidence="1">
    <location>
        <begin position="151"/>
        <end position="160"/>
    </location>
</feature>
<evidence type="ECO:0000313" key="4">
    <source>
        <dbReference type="EMBL" id="KAF5372643.1"/>
    </source>
</evidence>
<organism evidence="4 5">
    <name type="scientific">Tetrapyrgos nigripes</name>
    <dbReference type="NCBI Taxonomy" id="182062"/>
    <lineage>
        <taxon>Eukaryota</taxon>
        <taxon>Fungi</taxon>
        <taxon>Dikarya</taxon>
        <taxon>Basidiomycota</taxon>
        <taxon>Agaricomycotina</taxon>
        <taxon>Agaricomycetes</taxon>
        <taxon>Agaricomycetidae</taxon>
        <taxon>Agaricales</taxon>
        <taxon>Marasmiineae</taxon>
        <taxon>Marasmiaceae</taxon>
        <taxon>Tetrapyrgos</taxon>
    </lineage>
</organism>
<dbReference type="AlphaFoldDB" id="A0A8H5GX01"/>
<proteinExistence type="predicted"/>
<accession>A0A8H5GX01</accession>
<feature type="transmembrane region" description="Helical" evidence="2">
    <location>
        <begin position="100"/>
        <end position="119"/>
    </location>
</feature>
<feature type="domain" description="DUF6534" evidence="3">
    <location>
        <begin position="43"/>
        <end position="127"/>
    </location>
</feature>
<evidence type="ECO:0000256" key="2">
    <source>
        <dbReference type="SAM" id="Phobius"/>
    </source>
</evidence>
<evidence type="ECO:0000256" key="1">
    <source>
        <dbReference type="SAM" id="MobiDB-lite"/>
    </source>
</evidence>
<sequence>MSLYQLIVVIPYNIILDNLYGIVFLKEPQITKLENVGQPAGEDVILAAGMVVMVLKNGMTEYKGTRKMISRIIFLTANTGFWTAAVALTEVVLIGAYSGGLQFTVMEMPLCNIYVNAFLANLNARRYVRGECYTEWQSSPSRIIGPRPVGTRNSFENSRPSGEHLESTVAHPMVKIETIKTTDYSDLTTKYPKV</sequence>
<dbReference type="Proteomes" id="UP000559256">
    <property type="component" value="Unassembled WGS sequence"/>
</dbReference>
<dbReference type="OrthoDB" id="3161836at2759"/>
<evidence type="ECO:0000313" key="5">
    <source>
        <dbReference type="Proteomes" id="UP000559256"/>
    </source>
</evidence>
<keyword evidence="2" id="KW-0812">Transmembrane</keyword>
<comment type="caution">
    <text evidence="4">The sequence shown here is derived from an EMBL/GenBank/DDBJ whole genome shotgun (WGS) entry which is preliminary data.</text>
</comment>
<dbReference type="InterPro" id="IPR045339">
    <property type="entry name" value="DUF6534"/>
</dbReference>
<keyword evidence="2" id="KW-1133">Transmembrane helix</keyword>